<gene>
    <name evidence="2" type="ORF">COU01_01505</name>
</gene>
<protein>
    <recommendedName>
        <fullName evidence="1">Glycosyl transferase family 1 domain-containing protein</fullName>
    </recommendedName>
</protein>
<dbReference type="AlphaFoldDB" id="A0A2H0V0A7"/>
<dbReference type="SUPFAM" id="SSF53756">
    <property type="entry name" value="UDP-Glycosyltransferase/glycogen phosphorylase"/>
    <property type="match status" value="1"/>
</dbReference>
<dbReference type="GO" id="GO:0016757">
    <property type="term" value="F:glycosyltransferase activity"/>
    <property type="evidence" value="ECO:0007669"/>
    <property type="project" value="InterPro"/>
</dbReference>
<feature type="domain" description="Glycosyl transferase family 1" evidence="1">
    <location>
        <begin position="212"/>
        <end position="367"/>
    </location>
</feature>
<evidence type="ECO:0000313" key="2">
    <source>
        <dbReference type="EMBL" id="PIR92513.1"/>
    </source>
</evidence>
<reference evidence="3" key="1">
    <citation type="submission" date="2017-09" db="EMBL/GenBank/DDBJ databases">
        <title>Depth-based differentiation of microbial function through sediment-hosted aquifers and enrichment of novel symbionts in the deep terrestrial subsurface.</title>
        <authorList>
            <person name="Probst A.J."/>
            <person name="Ladd B."/>
            <person name="Jarett J.K."/>
            <person name="Geller-Mcgrath D.E."/>
            <person name="Sieber C.M.K."/>
            <person name="Emerson J.B."/>
            <person name="Anantharaman K."/>
            <person name="Thomas B.C."/>
            <person name="Malmstrom R."/>
            <person name="Stieglmeier M."/>
            <person name="Klingl A."/>
            <person name="Woyke T."/>
            <person name="Ryan C.M."/>
            <person name="Banfield J.F."/>
        </authorList>
    </citation>
    <scope>NUCLEOTIDE SEQUENCE [LARGE SCALE GENOMIC DNA]</scope>
</reference>
<comment type="caution">
    <text evidence="2">The sequence shown here is derived from an EMBL/GenBank/DDBJ whole genome shotgun (WGS) entry which is preliminary data.</text>
</comment>
<dbReference type="Gene3D" id="3.40.50.2000">
    <property type="entry name" value="Glycogen Phosphorylase B"/>
    <property type="match status" value="2"/>
</dbReference>
<dbReference type="PANTHER" id="PTHR45947:SF3">
    <property type="entry name" value="SULFOQUINOVOSYL TRANSFERASE SQD2"/>
    <property type="match status" value="1"/>
</dbReference>
<dbReference type="PANTHER" id="PTHR45947">
    <property type="entry name" value="SULFOQUINOVOSYL TRANSFERASE SQD2"/>
    <property type="match status" value="1"/>
</dbReference>
<dbReference type="EMBL" id="PFAT01000021">
    <property type="protein sequence ID" value="PIR92513.1"/>
    <property type="molecule type" value="Genomic_DNA"/>
</dbReference>
<dbReference type="CDD" id="cd03801">
    <property type="entry name" value="GT4_PimA-like"/>
    <property type="match status" value="1"/>
</dbReference>
<accession>A0A2H0V0A7</accession>
<dbReference type="Proteomes" id="UP000228510">
    <property type="component" value="Unassembled WGS sequence"/>
</dbReference>
<dbReference type="InterPro" id="IPR050194">
    <property type="entry name" value="Glycosyltransferase_grp1"/>
</dbReference>
<dbReference type="Pfam" id="PF00534">
    <property type="entry name" value="Glycos_transf_1"/>
    <property type="match status" value="1"/>
</dbReference>
<organism evidence="2 3">
    <name type="scientific">Candidatus Falkowbacteria bacterium CG10_big_fil_rev_8_21_14_0_10_44_15</name>
    <dbReference type="NCBI Taxonomy" id="1974569"/>
    <lineage>
        <taxon>Bacteria</taxon>
        <taxon>Candidatus Falkowiibacteriota</taxon>
    </lineage>
</organism>
<evidence type="ECO:0000313" key="3">
    <source>
        <dbReference type="Proteomes" id="UP000228510"/>
    </source>
</evidence>
<proteinExistence type="predicted"/>
<name>A0A2H0V0A7_9BACT</name>
<evidence type="ECO:0000259" key="1">
    <source>
        <dbReference type="Pfam" id="PF00534"/>
    </source>
</evidence>
<sequence length="397" mass="45591">MKIIFITSKLNFLTAGGSILEFDLMYRTLLKWGYDIKVVTVFSYANKMPEPLPYKVVEENIMSRRLLGIQKGIFKILKKHENDADVFHIDGHLALYGAGLYRWLGGRVPVAAFFNRELICWPENVSKLLEQKQDNLFVTLKKKARWWTEHSVGMPLASQIDFMSFTNPVLQRRYEAFGLRTDGKVVIVGDPFDYRTLMRENGITEDSYRRRNKRAGVLKIFYSGRMAPGKGFDLLVTAFSLIKNKEKFELILGGDGPERALLQGKVKELGIAEYVSFPGWVEKQQVFDFYKQADIFVQARWRTEMTSITLLEAMSFGIPSILPGGGGLEWDAQGAALYFKDEDCADLARKIEQLGSDYDLRNELSRQCYVRLGEDEMNYEKKIRELATGLEYIIGKR</sequence>
<dbReference type="InterPro" id="IPR001296">
    <property type="entry name" value="Glyco_trans_1"/>
</dbReference>